<evidence type="ECO:0000313" key="2">
    <source>
        <dbReference type="EMBL" id="VDL85863.1"/>
    </source>
</evidence>
<proteinExistence type="predicted"/>
<dbReference type="Proteomes" id="UP000275846">
    <property type="component" value="Unassembled WGS sequence"/>
</dbReference>
<feature type="region of interest" description="Disordered" evidence="1">
    <location>
        <begin position="1"/>
        <end position="25"/>
    </location>
</feature>
<dbReference type="AlphaFoldDB" id="A0A183S8Q1"/>
<gene>
    <name evidence="2" type="ORF">SSLN_LOCUS599</name>
</gene>
<dbReference type="WBParaSite" id="SSLN_0000062601-mRNA-1">
    <property type="protein sequence ID" value="SSLN_0000062601-mRNA-1"/>
    <property type="gene ID" value="SSLN_0000062601"/>
</dbReference>
<feature type="compositionally biased region" description="Polar residues" evidence="1">
    <location>
        <begin position="12"/>
        <end position="25"/>
    </location>
</feature>
<sequence length="128" mass="14579">MDASPPRPLQDEASSATKQETQSNELANRLAKRAVADADICVENRWCQLRDTVQSTALDVLSRALHEHQDWFDDNDAAINTLLVEKNQLQKAYVDRPVDANKRASSRSRQLLQQRLGEMQDAWMTRTT</sequence>
<dbReference type="EMBL" id="UYSU01000487">
    <property type="protein sequence ID" value="VDL85863.1"/>
    <property type="molecule type" value="Genomic_DNA"/>
</dbReference>
<accession>A0A183S8Q1</accession>
<reference evidence="2 3" key="2">
    <citation type="submission" date="2018-11" db="EMBL/GenBank/DDBJ databases">
        <authorList>
            <consortium name="Pathogen Informatics"/>
        </authorList>
    </citation>
    <scope>NUCLEOTIDE SEQUENCE [LARGE SCALE GENOMIC DNA]</scope>
    <source>
        <strain evidence="2 3">NST_G2</strain>
    </source>
</reference>
<name>A0A183S8Q1_SCHSO</name>
<protein>
    <submittedName>
        <fullName evidence="2 4">Uncharacterized protein</fullName>
    </submittedName>
</protein>
<organism evidence="4">
    <name type="scientific">Schistocephalus solidus</name>
    <name type="common">Tapeworm</name>
    <dbReference type="NCBI Taxonomy" id="70667"/>
    <lineage>
        <taxon>Eukaryota</taxon>
        <taxon>Metazoa</taxon>
        <taxon>Spiralia</taxon>
        <taxon>Lophotrochozoa</taxon>
        <taxon>Platyhelminthes</taxon>
        <taxon>Cestoda</taxon>
        <taxon>Eucestoda</taxon>
        <taxon>Diphyllobothriidea</taxon>
        <taxon>Diphyllobothriidae</taxon>
        <taxon>Schistocephalus</taxon>
    </lineage>
</organism>
<reference evidence="4" key="1">
    <citation type="submission" date="2016-06" db="UniProtKB">
        <authorList>
            <consortium name="WormBaseParasite"/>
        </authorList>
    </citation>
    <scope>IDENTIFICATION</scope>
</reference>
<evidence type="ECO:0000256" key="1">
    <source>
        <dbReference type="SAM" id="MobiDB-lite"/>
    </source>
</evidence>
<evidence type="ECO:0000313" key="4">
    <source>
        <dbReference type="WBParaSite" id="SSLN_0000062601-mRNA-1"/>
    </source>
</evidence>
<evidence type="ECO:0000313" key="3">
    <source>
        <dbReference type="Proteomes" id="UP000275846"/>
    </source>
</evidence>
<keyword evidence="3" id="KW-1185">Reference proteome</keyword>